<gene>
    <name evidence="2" type="ORF">BW154_08500</name>
</gene>
<organism evidence="2 3">
    <name type="scientific">Lactococcus lactis</name>
    <dbReference type="NCBI Taxonomy" id="1358"/>
    <lineage>
        <taxon>Bacteria</taxon>
        <taxon>Bacillati</taxon>
        <taxon>Bacillota</taxon>
        <taxon>Bacilli</taxon>
        <taxon>Lactobacillales</taxon>
        <taxon>Streptococcaceae</taxon>
        <taxon>Lactococcus</taxon>
    </lineage>
</organism>
<dbReference type="CDD" id="cd00093">
    <property type="entry name" value="HTH_XRE"/>
    <property type="match status" value="1"/>
</dbReference>
<feature type="domain" description="HTH cro/C1-type" evidence="1">
    <location>
        <begin position="9"/>
        <end position="62"/>
    </location>
</feature>
<dbReference type="AlphaFoldDB" id="A0AAP8E264"/>
<reference evidence="2" key="1">
    <citation type="submission" date="2017-01" db="EMBL/GenBank/DDBJ databases">
        <authorList>
            <person name="Lo R."/>
        </authorList>
    </citation>
    <scope>NUCLEOTIDE SEQUENCE</scope>
    <source>
        <strain evidence="2">537</strain>
    </source>
</reference>
<evidence type="ECO:0000313" key="3">
    <source>
        <dbReference type="Proteomes" id="UP000225275"/>
    </source>
</evidence>
<dbReference type="InterPro" id="IPR010982">
    <property type="entry name" value="Lambda_DNA-bd_dom_sf"/>
</dbReference>
<proteinExistence type="predicted"/>
<dbReference type="PROSITE" id="PS50943">
    <property type="entry name" value="HTH_CROC1"/>
    <property type="match status" value="1"/>
</dbReference>
<sequence length="104" mass="12501">MELIFYERLKKLIDLSNKSFNEVERELNYPRNSLHNYKNGAEPSAIRLIELSNHFGVSPEYLIGVKNYKEKSVEMIFNDLNDQQKKDMITYFQYWILDHINIQL</sequence>
<dbReference type="SMART" id="SM00530">
    <property type="entry name" value="HTH_XRE"/>
    <property type="match status" value="1"/>
</dbReference>
<reference evidence="2" key="2">
    <citation type="journal article" date="2018" name="Food Control">
        <title>Characterization of Lactococcus lactis isolates from herbs, fruits and vegetables for use as biopreservatives against Listeria monocytogenes in cheese.</title>
        <authorList>
            <person name="Ho V."/>
            <person name="Lo R."/>
            <person name="Bansal N."/>
            <person name="Turner M.S."/>
        </authorList>
    </citation>
    <scope>NUCLEOTIDE SEQUENCE</scope>
    <source>
        <strain evidence="2">537</strain>
    </source>
</reference>
<accession>A0AAP8E264</accession>
<name>A0AAP8E264_9LACT</name>
<dbReference type="RefSeq" id="WP_098393948.1">
    <property type="nucleotide sequence ID" value="NZ_JAOWLS010000001.1"/>
</dbReference>
<dbReference type="GO" id="GO:0003677">
    <property type="term" value="F:DNA binding"/>
    <property type="evidence" value="ECO:0007669"/>
    <property type="project" value="InterPro"/>
</dbReference>
<evidence type="ECO:0000259" key="1">
    <source>
        <dbReference type="PROSITE" id="PS50943"/>
    </source>
</evidence>
<dbReference type="SUPFAM" id="SSF47413">
    <property type="entry name" value="lambda repressor-like DNA-binding domains"/>
    <property type="match status" value="1"/>
</dbReference>
<dbReference type="Pfam" id="PF12844">
    <property type="entry name" value="HTH_19"/>
    <property type="match status" value="1"/>
</dbReference>
<protein>
    <submittedName>
        <fullName evidence="2">Transcriptional regulator</fullName>
    </submittedName>
</protein>
<dbReference type="EMBL" id="MTJS01000002">
    <property type="protein sequence ID" value="PFG89496.1"/>
    <property type="molecule type" value="Genomic_DNA"/>
</dbReference>
<evidence type="ECO:0000313" key="2">
    <source>
        <dbReference type="EMBL" id="PFG89496.1"/>
    </source>
</evidence>
<dbReference type="InterPro" id="IPR001387">
    <property type="entry name" value="Cro/C1-type_HTH"/>
</dbReference>
<comment type="caution">
    <text evidence="2">The sequence shown here is derived from an EMBL/GenBank/DDBJ whole genome shotgun (WGS) entry which is preliminary data.</text>
</comment>
<dbReference type="Proteomes" id="UP000225275">
    <property type="component" value="Unassembled WGS sequence"/>
</dbReference>
<dbReference type="Gene3D" id="1.10.260.40">
    <property type="entry name" value="lambda repressor-like DNA-binding domains"/>
    <property type="match status" value="1"/>
</dbReference>